<reference evidence="1" key="2">
    <citation type="journal article" date="2023" name="IMA Fungus">
        <title>Comparative genomic study of the Penicillium genus elucidates a diverse pangenome and 15 lateral gene transfer events.</title>
        <authorList>
            <person name="Petersen C."/>
            <person name="Sorensen T."/>
            <person name="Nielsen M.R."/>
            <person name="Sondergaard T.E."/>
            <person name="Sorensen J.L."/>
            <person name="Fitzpatrick D.A."/>
            <person name="Frisvad J.C."/>
            <person name="Nielsen K.L."/>
        </authorList>
    </citation>
    <scope>NUCLEOTIDE SEQUENCE</scope>
    <source>
        <strain evidence="1">IBT 22155</strain>
    </source>
</reference>
<dbReference type="Gene3D" id="1.10.510.10">
    <property type="entry name" value="Transferase(Phosphotransferase) domain 1"/>
    <property type="match status" value="1"/>
</dbReference>
<protein>
    <recommendedName>
        <fullName evidence="3">Protein kinase domain-containing protein</fullName>
    </recommendedName>
</protein>
<name>A0A9W9L9C4_9EURO</name>
<dbReference type="SUPFAM" id="SSF56112">
    <property type="entry name" value="Protein kinase-like (PK-like)"/>
    <property type="match status" value="1"/>
</dbReference>
<keyword evidence="2" id="KW-1185">Reference proteome</keyword>
<dbReference type="Proteomes" id="UP001149079">
    <property type="component" value="Unassembled WGS sequence"/>
</dbReference>
<gene>
    <name evidence="1" type="ORF">N7515_002069</name>
</gene>
<comment type="caution">
    <text evidence="1">The sequence shown here is derived from an EMBL/GenBank/DDBJ whole genome shotgun (WGS) entry which is preliminary data.</text>
</comment>
<accession>A0A9W9L9C4</accession>
<dbReference type="InterPro" id="IPR011009">
    <property type="entry name" value="Kinase-like_dom_sf"/>
</dbReference>
<organism evidence="1 2">
    <name type="scientific">Penicillium bovifimosum</name>
    <dbReference type="NCBI Taxonomy" id="126998"/>
    <lineage>
        <taxon>Eukaryota</taxon>
        <taxon>Fungi</taxon>
        <taxon>Dikarya</taxon>
        <taxon>Ascomycota</taxon>
        <taxon>Pezizomycotina</taxon>
        <taxon>Eurotiomycetes</taxon>
        <taxon>Eurotiomycetidae</taxon>
        <taxon>Eurotiales</taxon>
        <taxon>Aspergillaceae</taxon>
        <taxon>Penicillium</taxon>
    </lineage>
</organism>
<evidence type="ECO:0000313" key="1">
    <source>
        <dbReference type="EMBL" id="KAJ5143282.1"/>
    </source>
</evidence>
<evidence type="ECO:0008006" key="3">
    <source>
        <dbReference type="Google" id="ProtNLM"/>
    </source>
</evidence>
<dbReference type="RefSeq" id="XP_056524926.1">
    <property type="nucleotide sequence ID" value="XM_056662813.1"/>
</dbReference>
<sequence>MLQRGKRSHEFFTGDGVSLELLEVVLEGKNKEMFIAFMKGMLQWRPEDRKTAKDLLQDPGLND</sequence>
<dbReference type="GeneID" id="81401983"/>
<proteinExistence type="predicted"/>
<reference evidence="1" key="1">
    <citation type="submission" date="2022-11" db="EMBL/GenBank/DDBJ databases">
        <authorList>
            <person name="Petersen C."/>
        </authorList>
    </citation>
    <scope>NUCLEOTIDE SEQUENCE</scope>
    <source>
        <strain evidence="1">IBT 22155</strain>
    </source>
</reference>
<dbReference type="EMBL" id="JAPQKL010000002">
    <property type="protein sequence ID" value="KAJ5143282.1"/>
    <property type="molecule type" value="Genomic_DNA"/>
</dbReference>
<dbReference type="OrthoDB" id="5979581at2759"/>
<dbReference type="AlphaFoldDB" id="A0A9W9L9C4"/>
<evidence type="ECO:0000313" key="2">
    <source>
        <dbReference type="Proteomes" id="UP001149079"/>
    </source>
</evidence>